<dbReference type="GO" id="GO:0003735">
    <property type="term" value="F:structural constituent of ribosome"/>
    <property type="evidence" value="ECO:0007669"/>
    <property type="project" value="InterPro"/>
</dbReference>
<protein>
    <recommendedName>
        <fullName evidence="4">50S ribosomal protein L19, chloroplastic</fullName>
    </recommendedName>
</protein>
<gene>
    <name evidence="5" type="ORF">BdWA1_001356</name>
</gene>
<dbReference type="InterPro" id="IPR008991">
    <property type="entry name" value="Translation_prot_SH3-like_sf"/>
</dbReference>
<dbReference type="PANTHER" id="PTHR15680:SF9">
    <property type="entry name" value="LARGE RIBOSOMAL SUBUNIT PROTEIN BL19M"/>
    <property type="match status" value="1"/>
</dbReference>
<dbReference type="AlphaFoldDB" id="A0AAD9PP95"/>
<dbReference type="EMBL" id="JALLKP010000001">
    <property type="protein sequence ID" value="KAK2198345.1"/>
    <property type="molecule type" value="Genomic_DNA"/>
</dbReference>
<evidence type="ECO:0000256" key="3">
    <source>
        <dbReference type="ARBA" id="ARBA00023274"/>
    </source>
</evidence>
<evidence type="ECO:0000256" key="4">
    <source>
        <dbReference type="ARBA" id="ARBA00035376"/>
    </source>
</evidence>
<dbReference type="SUPFAM" id="SSF50104">
    <property type="entry name" value="Translation proteins SH3-like domain"/>
    <property type="match status" value="1"/>
</dbReference>
<evidence type="ECO:0000313" key="5">
    <source>
        <dbReference type="EMBL" id="KAK2198345.1"/>
    </source>
</evidence>
<dbReference type="PANTHER" id="PTHR15680">
    <property type="entry name" value="RIBOSOMAL PROTEIN L19"/>
    <property type="match status" value="1"/>
</dbReference>
<dbReference type="PRINTS" id="PR00061">
    <property type="entry name" value="RIBOSOMALL19"/>
</dbReference>
<keyword evidence="6" id="KW-1185">Reference proteome</keyword>
<dbReference type="InterPro" id="IPR038657">
    <property type="entry name" value="Ribosomal_bL19_sf"/>
</dbReference>
<evidence type="ECO:0000313" key="6">
    <source>
        <dbReference type="Proteomes" id="UP001214638"/>
    </source>
</evidence>
<dbReference type="GeneID" id="94335654"/>
<evidence type="ECO:0000256" key="1">
    <source>
        <dbReference type="ARBA" id="ARBA00005781"/>
    </source>
</evidence>
<keyword evidence="3" id="KW-0687">Ribonucleoprotein</keyword>
<dbReference type="InterPro" id="IPR001857">
    <property type="entry name" value="Ribosomal_bL19"/>
</dbReference>
<name>A0AAD9PP95_9APIC</name>
<accession>A0AAD9PP95</accession>
<sequence length="294" mass="34696">MNRIINWPLRLIYPRNINVRNLRTRALVSQSSENHFVVTNPKTSANWPPIHDHGSPMTKTKCKLIMHQLRVLEQHRLTAAKRFHDSTNFCSLQGYIHTCCSILGYCIELRNRGLNSSFRLKNVLDGVGVEQHVPLYSPRLLHVKVLKPLSRKVHMEQLERPITRDYRYKFHRNVRHRFAAACGIHKPGIRNFESRLKNRIRRLKNAYYQQRLEAGLPPYVWGGAYNVQKPNRAKLVRAETNRRIQIYSMDEQTARTEKLHKRREKSKWGVYKLPGTKYIESLETRICKEKKADI</sequence>
<dbReference type="Proteomes" id="UP001214638">
    <property type="component" value="Unassembled WGS sequence"/>
</dbReference>
<dbReference type="Pfam" id="PF01245">
    <property type="entry name" value="Ribosomal_L19"/>
    <property type="match status" value="1"/>
</dbReference>
<dbReference type="Gene3D" id="2.30.30.790">
    <property type="match status" value="1"/>
</dbReference>
<reference evidence="5" key="1">
    <citation type="journal article" date="2023" name="Nat. Microbiol.">
        <title>Babesia duncani multi-omics identifies virulence factors and drug targets.</title>
        <authorList>
            <person name="Singh P."/>
            <person name="Lonardi S."/>
            <person name="Liang Q."/>
            <person name="Vydyam P."/>
            <person name="Khabirova E."/>
            <person name="Fang T."/>
            <person name="Gihaz S."/>
            <person name="Thekkiniath J."/>
            <person name="Munshi M."/>
            <person name="Abel S."/>
            <person name="Ciampossin L."/>
            <person name="Batugedara G."/>
            <person name="Gupta M."/>
            <person name="Lu X.M."/>
            <person name="Lenz T."/>
            <person name="Chakravarty S."/>
            <person name="Cornillot E."/>
            <person name="Hu Y."/>
            <person name="Ma W."/>
            <person name="Gonzalez L.M."/>
            <person name="Sanchez S."/>
            <person name="Estrada K."/>
            <person name="Sanchez-Flores A."/>
            <person name="Montero E."/>
            <person name="Harb O.S."/>
            <person name="Le Roch K.G."/>
            <person name="Mamoun C.B."/>
        </authorList>
    </citation>
    <scope>NUCLEOTIDE SEQUENCE</scope>
    <source>
        <strain evidence="5">WA1</strain>
    </source>
</reference>
<dbReference type="GO" id="GO:0005762">
    <property type="term" value="C:mitochondrial large ribosomal subunit"/>
    <property type="evidence" value="ECO:0007669"/>
    <property type="project" value="TreeGrafter"/>
</dbReference>
<keyword evidence="2 5" id="KW-0689">Ribosomal protein</keyword>
<dbReference type="RefSeq" id="XP_067805187.1">
    <property type="nucleotide sequence ID" value="XM_067946396.1"/>
</dbReference>
<comment type="caution">
    <text evidence="5">The sequence shown here is derived from an EMBL/GenBank/DDBJ whole genome shotgun (WGS) entry which is preliminary data.</text>
</comment>
<comment type="similarity">
    <text evidence="1">Belongs to the bacterial ribosomal protein bL19 family.</text>
</comment>
<dbReference type="KEGG" id="bdw:94335654"/>
<organism evidence="5 6">
    <name type="scientific">Babesia duncani</name>
    <dbReference type="NCBI Taxonomy" id="323732"/>
    <lineage>
        <taxon>Eukaryota</taxon>
        <taxon>Sar</taxon>
        <taxon>Alveolata</taxon>
        <taxon>Apicomplexa</taxon>
        <taxon>Aconoidasida</taxon>
        <taxon>Piroplasmida</taxon>
        <taxon>Babesiidae</taxon>
        <taxon>Babesia</taxon>
    </lineage>
</organism>
<evidence type="ECO:0000256" key="2">
    <source>
        <dbReference type="ARBA" id="ARBA00022980"/>
    </source>
</evidence>
<proteinExistence type="inferred from homology"/>
<dbReference type="GO" id="GO:0006412">
    <property type="term" value="P:translation"/>
    <property type="evidence" value="ECO:0007669"/>
    <property type="project" value="InterPro"/>
</dbReference>